<feature type="transmembrane region" description="Helical" evidence="4">
    <location>
        <begin position="350"/>
        <end position="372"/>
    </location>
</feature>
<feature type="transmembrane region" description="Helical" evidence="4">
    <location>
        <begin position="137"/>
        <end position="162"/>
    </location>
</feature>
<dbReference type="eggNOG" id="COG2814">
    <property type="taxonomic scope" value="Bacteria"/>
</dbReference>
<comment type="caution">
    <text evidence="5">The sequence shown here is derived from an EMBL/GenBank/DDBJ whole genome shotgun (WGS) entry which is preliminary data.</text>
</comment>
<keyword evidence="3 4" id="KW-0472">Membrane</keyword>
<dbReference type="InterPro" id="IPR011701">
    <property type="entry name" value="MFS"/>
</dbReference>
<evidence type="ECO:0000313" key="5">
    <source>
        <dbReference type="EMBL" id="ERP31382.1"/>
    </source>
</evidence>
<dbReference type="Gene3D" id="1.20.1250.20">
    <property type="entry name" value="MFS general substrate transporter like domains"/>
    <property type="match status" value="1"/>
</dbReference>
<evidence type="ECO:0000256" key="1">
    <source>
        <dbReference type="ARBA" id="ARBA00022692"/>
    </source>
</evidence>
<proteinExistence type="predicted"/>
<feature type="transmembrane region" description="Helical" evidence="4">
    <location>
        <begin position="251"/>
        <end position="272"/>
    </location>
</feature>
<feature type="transmembrane region" description="Helical" evidence="4">
    <location>
        <begin position="168"/>
        <end position="190"/>
    </location>
</feature>
<accession>U7D8H7</accession>
<name>U7D8H7_9BACT</name>
<dbReference type="NCBIfam" id="NF033734">
    <property type="entry name" value="MFS_ArsJ"/>
    <property type="match status" value="1"/>
</dbReference>
<gene>
    <name evidence="5" type="ORF">CALK_1730</name>
</gene>
<feature type="transmembrane region" description="Helical" evidence="4">
    <location>
        <begin position="284"/>
        <end position="305"/>
    </location>
</feature>
<dbReference type="GO" id="GO:0022857">
    <property type="term" value="F:transmembrane transporter activity"/>
    <property type="evidence" value="ECO:0007669"/>
    <property type="project" value="InterPro"/>
</dbReference>
<feature type="transmembrane region" description="Helical" evidence="4">
    <location>
        <begin position="96"/>
        <end position="116"/>
    </location>
</feature>
<dbReference type="PATRIC" id="fig|1313304.3.peg.1644"/>
<keyword evidence="1 4" id="KW-0812">Transmembrane</keyword>
<dbReference type="AlphaFoldDB" id="U7D8H7"/>
<dbReference type="PANTHER" id="PTHR23547:SF1">
    <property type="entry name" value="MAJOR FACILITATOR SUPERFAMILY MFS_1"/>
    <property type="match status" value="1"/>
</dbReference>
<dbReference type="EMBL" id="ASJR01000014">
    <property type="protein sequence ID" value="ERP31382.1"/>
    <property type="molecule type" value="Genomic_DNA"/>
</dbReference>
<feature type="transmembrane region" description="Helical" evidence="4">
    <location>
        <begin position="72"/>
        <end position="90"/>
    </location>
</feature>
<dbReference type="SUPFAM" id="SSF103473">
    <property type="entry name" value="MFS general substrate transporter"/>
    <property type="match status" value="1"/>
</dbReference>
<feature type="transmembrane region" description="Helical" evidence="4">
    <location>
        <begin position="218"/>
        <end position="239"/>
    </location>
</feature>
<dbReference type="PANTHER" id="PTHR23547">
    <property type="entry name" value="MAJOR FACILITATOR SUPERFAMILY DOMAIN, GENERAL SUBSTRATE TRANSPORTER"/>
    <property type="match status" value="1"/>
</dbReference>
<keyword evidence="2 4" id="KW-1133">Transmembrane helix</keyword>
<feature type="transmembrane region" description="Helical" evidence="4">
    <location>
        <begin position="39"/>
        <end position="60"/>
    </location>
</feature>
<reference evidence="5 6" key="1">
    <citation type="journal article" date="2013" name="Environ. Microbiol.">
        <title>Genome analysis of Chitinivibrio alkaliphilus gen. nov., sp. nov., a novel extremely haloalkaliphilic anaerobic chitinolytic bacterium from the candidate phylum Termite Group 3.</title>
        <authorList>
            <person name="Sorokin D.Y."/>
            <person name="Gumerov V.M."/>
            <person name="Rakitin A.L."/>
            <person name="Beletsky A.V."/>
            <person name="Damste J.S."/>
            <person name="Muyzer G."/>
            <person name="Mardanov A.V."/>
            <person name="Ravin N.V."/>
        </authorList>
    </citation>
    <scope>NUCLEOTIDE SEQUENCE [LARGE SCALE GENOMIC DNA]</scope>
    <source>
        <strain evidence="5 6">ACht1</strain>
    </source>
</reference>
<feature type="transmembrane region" description="Helical" evidence="4">
    <location>
        <begin position="378"/>
        <end position="397"/>
    </location>
</feature>
<keyword evidence="6" id="KW-1185">Reference proteome</keyword>
<dbReference type="Proteomes" id="UP000017148">
    <property type="component" value="Unassembled WGS sequence"/>
</dbReference>
<dbReference type="InterPro" id="IPR036259">
    <property type="entry name" value="MFS_trans_sf"/>
</dbReference>
<evidence type="ECO:0000256" key="3">
    <source>
        <dbReference type="ARBA" id="ARBA00023136"/>
    </source>
</evidence>
<dbReference type="Pfam" id="PF07690">
    <property type="entry name" value="MFS_1"/>
    <property type="match status" value="1"/>
</dbReference>
<sequence length="409" mass="44196">MNSIKSYAVVTGAYWSFMLTDGAIRMLILLYFHRLGYSPVTLAFLFLLYEFFGMLTNLFGGWFGQKYGLKAPLIWGLSIQPVALIGLSFLNHDWPAAVAIPFVMTMQSLSGIAKDLTKMSSKTAIKYLIPQQKNALLFKWVAVLTGSKNAVKGAGFFVGGFLLQYFGFSNALIILALLILVSLGGSLLFLPPRIGAPAQPKPFQGLFRQQKNIKILSAARVFLFAARDIWFVVAIPIYFSRTLGWTHSQVGTFMAVWVIIYGGVQAGAPALLGRKTKRAPGKTTTMTISCILTAVMGAITLLFHTVPHPEIIIIAGLFLFGAAFAVNSSVHSYLVLAFAHGDTAATNVGFYYMANAGGRLTGTFLSGILFQWGGVSAALAGSTVFLIITTAITGILPDSSKTDISQKMP</sequence>
<protein>
    <submittedName>
        <fullName evidence="5">Major facilitator superfamily protein</fullName>
    </submittedName>
</protein>
<organism evidence="5 6">
    <name type="scientific">Chitinivibrio alkaliphilus ACht1</name>
    <dbReference type="NCBI Taxonomy" id="1313304"/>
    <lineage>
        <taxon>Bacteria</taxon>
        <taxon>Pseudomonadati</taxon>
        <taxon>Fibrobacterota</taxon>
        <taxon>Chitinivibrionia</taxon>
        <taxon>Chitinivibrionales</taxon>
        <taxon>Chitinivibrionaceae</taxon>
        <taxon>Chitinivibrio</taxon>
    </lineage>
</organism>
<dbReference type="InterPro" id="IPR047769">
    <property type="entry name" value="MFS_ArsJ"/>
</dbReference>
<dbReference type="STRING" id="1313304.CALK_1730"/>
<evidence type="ECO:0000256" key="2">
    <source>
        <dbReference type="ARBA" id="ARBA00022989"/>
    </source>
</evidence>
<evidence type="ECO:0000313" key="6">
    <source>
        <dbReference type="Proteomes" id="UP000017148"/>
    </source>
</evidence>
<dbReference type="RefSeq" id="WP_022637167.1">
    <property type="nucleotide sequence ID" value="NZ_ASJR01000014.1"/>
</dbReference>
<dbReference type="OrthoDB" id="186809at2"/>
<feature type="transmembrane region" description="Helical" evidence="4">
    <location>
        <begin position="311"/>
        <end position="338"/>
    </location>
</feature>
<evidence type="ECO:0000256" key="4">
    <source>
        <dbReference type="SAM" id="Phobius"/>
    </source>
</evidence>
<feature type="transmembrane region" description="Helical" evidence="4">
    <location>
        <begin position="12"/>
        <end position="33"/>
    </location>
</feature>